<dbReference type="PANTHER" id="PTHR30244">
    <property type="entry name" value="TRANSAMINASE"/>
    <property type="match status" value="1"/>
</dbReference>
<dbReference type="PANTHER" id="PTHR30244:SF9">
    <property type="entry name" value="PROTEIN RV3402C"/>
    <property type="match status" value="1"/>
</dbReference>
<evidence type="ECO:0000313" key="5">
    <source>
        <dbReference type="Proteomes" id="UP001610063"/>
    </source>
</evidence>
<keyword evidence="4" id="KW-0808">Transferase</keyword>
<reference evidence="4 5" key="1">
    <citation type="journal article" date="2013" name="Int. J. Syst. Evol. Microbiol.">
        <title>Marinoscillum luteum sp. nov., isolated from marine sediment.</title>
        <authorList>
            <person name="Cha I.T."/>
            <person name="Park S.J."/>
            <person name="Kim S.J."/>
            <person name="Kim J.G."/>
            <person name="Jung M.Y."/>
            <person name="Shin K.S."/>
            <person name="Kwon K.K."/>
            <person name="Yang S.H."/>
            <person name="Seo Y.S."/>
            <person name="Rhee S.K."/>
        </authorList>
    </citation>
    <scope>NUCLEOTIDE SEQUENCE [LARGE SCALE GENOMIC DNA]</scope>
    <source>
        <strain evidence="4 5">KCTC 23939</strain>
    </source>
</reference>
<gene>
    <name evidence="4" type="ORF">ACHKAR_15040</name>
</gene>
<dbReference type="InterPro" id="IPR015424">
    <property type="entry name" value="PyrdxlP-dep_Trfase"/>
</dbReference>
<evidence type="ECO:0000313" key="4">
    <source>
        <dbReference type="EMBL" id="MFH6984770.1"/>
    </source>
</evidence>
<evidence type="ECO:0000256" key="2">
    <source>
        <dbReference type="ARBA" id="ARBA00037999"/>
    </source>
</evidence>
<organism evidence="4 5">
    <name type="scientific">Marinoscillum luteum</name>
    <dbReference type="NCBI Taxonomy" id="861051"/>
    <lineage>
        <taxon>Bacteria</taxon>
        <taxon>Pseudomonadati</taxon>
        <taxon>Bacteroidota</taxon>
        <taxon>Cytophagia</taxon>
        <taxon>Cytophagales</taxon>
        <taxon>Reichenbachiellaceae</taxon>
        <taxon>Marinoscillum</taxon>
    </lineage>
</organism>
<keyword evidence="1 3" id="KW-0663">Pyridoxal phosphate</keyword>
<sequence>MIPITQPFLPKKDEYQKYINEIWENNWLTNNGPNVRQLEDRLAKYLKIKEMLLVNNGTIALQLAIKVLGMKRKVITTPFSYVATTSSLVWEGCEPIFVDIDPDSLNIDPERVEEALGHGVDGILATHCFGNPCDVESLEFLSESRGKKLIFDAAHGFGSKYKDKSLFEYGDISISSFHSTKLYHTIEGGGIFSKDERWLEKVAFMRNFGHDGSEKFQGIGINGKVSEFHAAMGLVNLNYIDEILLDRKKLSVFYDTLLQHSGVRRPIVSSAGESNFSYYPIIFESERILLEVKKRLEESDIFPRRYFYPALNSLDYVKSQSCPIAEDISKRILCLPMYYGLTESDQEKIAEILLKAL</sequence>
<dbReference type="SUPFAM" id="SSF53383">
    <property type="entry name" value="PLP-dependent transferases"/>
    <property type="match status" value="1"/>
</dbReference>
<keyword evidence="5" id="KW-1185">Reference proteome</keyword>
<comment type="similarity">
    <text evidence="2 3">Belongs to the DegT/DnrJ/EryC1 family.</text>
</comment>
<dbReference type="RefSeq" id="WP_159583871.1">
    <property type="nucleotide sequence ID" value="NZ_JBIPKE010000018.1"/>
</dbReference>
<dbReference type="InterPro" id="IPR015421">
    <property type="entry name" value="PyrdxlP-dep_Trfase_major"/>
</dbReference>
<dbReference type="CDD" id="cd00616">
    <property type="entry name" value="AHBA_syn"/>
    <property type="match status" value="1"/>
</dbReference>
<evidence type="ECO:0000256" key="1">
    <source>
        <dbReference type="ARBA" id="ARBA00022898"/>
    </source>
</evidence>
<dbReference type="EMBL" id="JBIPKE010000018">
    <property type="protein sequence ID" value="MFH6984770.1"/>
    <property type="molecule type" value="Genomic_DNA"/>
</dbReference>
<dbReference type="PIRSF" id="PIRSF000390">
    <property type="entry name" value="PLP_StrS"/>
    <property type="match status" value="1"/>
</dbReference>
<dbReference type="Pfam" id="PF01041">
    <property type="entry name" value="DegT_DnrJ_EryC1"/>
    <property type="match status" value="1"/>
</dbReference>
<evidence type="ECO:0000256" key="3">
    <source>
        <dbReference type="RuleBase" id="RU004508"/>
    </source>
</evidence>
<comment type="caution">
    <text evidence="4">The sequence shown here is derived from an EMBL/GenBank/DDBJ whole genome shotgun (WGS) entry which is preliminary data.</text>
</comment>
<dbReference type="GO" id="GO:0008483">
    <property type="term" value="F:transaminase activity"/>
    <property type="evidence" value="ECO:0007669"/>
    <property type="project" value="UniProtKB-KW"/>
</dbReference>
<keyword evidence="4" id="KW-0032">Aminotransferase</keyword>
<protein>
    <submittedName>
        <fullName evidence="4">DegT/DnrJ/EryC1/StrS family aminotransferase</fullName>
    </submittedName>
</protein>
<accession>A0ABW7NCH7</accession>
<name>A0ABW7NCH7_9BACT</name>
<proteinExistence type="inferred from homology"/>
<dbReference type="Gene3D" id="3.40.640.10">
    <property type="entry name" value="Type I PLP-dependent aspartate aminotransferase-like (Major domain)"/>
    <property type="match status" value="1"/>
</dbReference>
<dbReference type="Proteomes" id="UP001610063">
    <property type="component" value="Unassembled WGS sequence"/>
</dbReference>
<dbReference type="InterPro" id="IPR000653">
    <property type="entry name" value="DegT/StrS_aminotransferase"/>
</dbReference>